<evidence type="ECO:0000313" key="4">
    <source>
        <dbReference type="Proteomes" id="UP000624701"/>
    </source>
</evidence>
<dbReference type="Pfam" id="PF00534">
    <property type="entry name" value="Glycos_transf_1"/>
    <property type="match status" value="1"/>
</dbReference>
<dbReference type="InterPro" id="IPR028098">
    <property type="entry name" value="Glyco_trans_4-like_N"/>
</dbReference>
<dbReference type="InterPro" id="IPR050194">
    <property type="entry name" value="Glycosyltransferase_grp1"/>
</dbReference>
<dbReference type="Proteomes" id="UP000624701">
    <property type="component" value="Unassembled WGS sequence"/>
</dbReference>
<dbReference type="Pfam" id="PF13439">
    <property type="entry name" value="Glyco_transf_4"/>
    <property type="match status" value="1"/>
</dbReference>
<gene>
    <name evidence="3" type="ORF">GCM10011444_23440</name>
</gene>
<protein>
    <recommendedName>
        <fullName evidence="5">Glycosyltransferase</fullName>
    </recommendedName>
</protein>
<sequence length="351" mass="40672">MVELLAKDTSVDLEINGLKESDYKSTVKVQLTPNYFQKRLYERFYGMISKAYNGLSYLEIKWLQNKVNIVHLHHSFLFKYFNGISKLNAINRPKLIVTLRGSDTYLRPWYDKRWVDFYKNSSDRIDAFVVMSQHQKNYLQKWGVSEAIIEVIPASIKKSNHSPRQLDGDIIKIVSSFRMTWEKNIEGNLRVIKYLVDKGYNVSYDVYGKGHDIGEVYFMVDKYGLHDIVNIKGKVENDEYLKQLKTYDFYLQLSKSESLSISTIEAQSFGLPAIISDAGGMPETILDEKSGYAVPFYESDLATKKIERLINNKVLYQQFSEAAIANVKHKFTNLTEAESYINLYKKLTENA</sequence>
<accession>A0ABQ2BZX2</accession>
<evidence type="ECO:0008006" key="5">
    <source>
        <dbReference type="Google" id="ProtNLM"/>
    </source>
</evidence>
<dbReference type="SUPFAM" id="SSF53756">
    <property type="entry name" value="UDP-Glycosyltransferase/glycogen phosphorylase"/>
    <property type="match status" value="1"/>
</dbReference>
<dbReference type="PANTHER" id="PTHR45947:SF3">
    <property type="entry name" value="SULFOQUINOVOSYL TRANSFERASE SQD2"/>
    <property type="match status" value="1"/>
</dbReference>
<dbReference type="InterPro" id="IPR001296">
    <property type="entry name" value="Glyco_trans_1"/>
</dbReference>
<evidence type="ECO:0000259" key="1">
    <source>
        <dbReference type="Pfam" id="PF00534"/>
    </source>
</evidence>
<dbReference type="Gene3D" id="3.40.50.2000">
    <property type="entry name" value="Glycogen Phosphorylase B"/>
    <property type="match status" value="2"/>
</dbReference>
<keyword evidence="4" id="KW-1185">Reference proteome</keyword>
<reference evidence="4" key="1">
    <citation type="journal article" date="2019" name="Int. J. Syst. Evol. Microbiol.">
        <title>The Global Catalogue of Microorganisms (GCM) 10K type strain sequencing project: providing services to taxonomists for standard genome sequencing and annotation.</title>
        <authorList>
            <consortium name="The Broad Institute Genomics Platform"/>
            <consortium name="The Broad Institute Genome Sequencing Center for Infectious Disease"/>
            <person name="Wu L."/>
            <person name="Ma J."/>
        </authorList>
    </citation>
    <scope>NUCLEOTIDE SEQUENCE [LARGE SCALE GENOMIC DNA]</scope>
    <source>
        <strain evidence="4">CCM 8681</strain>
    </source>
</reference>
<organism evidence="3 4">
    <name type="scientific">Winogradskyella haliclonae</name>
    <dbReference type="NCBI Taxonomy" id="2048558"/>
    <lineage>
        <taxon>Bacteria</taxon>
        <taxon>Pseudomonadati</taxon>
        <taxon>Bacteroidota</taxon>
        <taxon>Flavobacteriia</taxon>
        <taxon>Flavobacteriales</taxon>
        <taxon>Flavobacteriaceae</taxon>
        <taxon>Winogradskyella</taxon>
    </lineage>
</organism>
<feature type="domain" description="Glycosyltransferase subfamily 4-like N-terminal" evidence="2">
    <location>
        <begin position="51"/>
        <end position="154"/>
    </location>
</feature>
<evidence type="ECO:0000259" key="2">
    <source>
        <dbReference type="Pfam" id="PF13439"/>
    </source>
</evidence>
<proteinExistence type="predicted"/>
<dbReference type="CDD" id="cd03801">
    <property type="entry name" value="GT4_PimA-like"/>
    <property type="match status" value="1"/>
</dbReference>
<dbReference type="PANTHER" id="PTHR45947">
    <property type="entry name" value="SULFOQUINOVOSYL TRANSFERASE SQD2"/>
    <property type="match status" value="1"/>
</dbReference>
<comment type="caution">
    <text evidence="3">The sequence shown here is derived from an EMBL/GenBank/DDBJ whole genome shotgun (WGS) entry which is preliminary data.</text>
</comment>
<dbReference type="EMBL" id="BMDQ01000003">
    <property type="protein sequence ID" value="GGI58035.1"/>
    <property type="molecule type" value="Genomic_DNA"/>
</dbReference>
<evidence type="ECO:0000313" key="3">
    <source>
        <dbReference type="EMBL" id="GGI58035.1"/>
    </source>
</evidence>
<name>A0ABQ2BZX2_9FLAO</name>
<feature type="domain" description="Glycosyl transferase family 1" evidence="1">
    <location>
        <begin position="164"/>
        <end position="323"/>
    </location>
</feature>